<name>A0ABV6B8S0_9DEIO</name>
<keyword evidence="2" id="KW-1185">Reference proteome</keyword>
<evidence type="ECO:0000313" key="2">
    <source>
        <dbReference type="Proteomes" id="UP001589733"/>
    </source>
</evidence>
<comment type="caution">
    <text evidence="1">The sequence shown here is derived from an EMBL/GenBank/DDBJ whole genome shotgun (WGS) entry which is preliminary data.</text>
</comment>
<gene>
    <name evidence="1" type="ORF">ACFFLM_25875</name>
</gene>
<dbReference type="Proteomes" id="UP001589733">
    <property type="component" value="Unassembled WGS sequence"/>
</dbReference>
<dbReference type="EMBL" id="JBHLYR010000087">
    <property type="protein sequence ID" value="MFB9995375.1"/>
    <property type="molecule type" value="Genomic_DNA"/>
</dbReference>
<evidence type="ECO:0008006" key="3">
    <source>
        <dbReference type="Google" id="ProtNLM"/>
    </source>
</evidence>
<dbReference type="RefSeq" id="WP_380017249.1">
    <property type="nucleotide sequence ID" value="NZ_JBHLYR010000087.1"/>
</dbReference>
<organism evidence="1 2">
    <name type="scientific">Deinococcus oregonensis</name>
    <dbReference type="NCBI Taxonomy" id="1805970"/>
    <lineage>
        <taxon>Bacteria</taxon>
        <taxon>Thermotogati</taxon>
        <taxon>Deinococcota</taxon>
        <taxon>Deinococci</taxon>
        <taxon>Deinococcales</taxon>
        <taxon>Deinococcaceae</taxon>
        <taxon>Deinococcus</taxon>
    </lineage>
</organism>
<evidence type="ECO:0000313" key="1">
    <source>
        <dbReference type="EMBL" id="MFB9995375.1"/>
    </source>
</evidence>
<dbReference type="PROSITE" id="PS51257">
    <property type="entry name" value="PROKAR_LIPOPROTEIN"/>
    <property type="match status" value="1"/>
</dbReference>
<accession>A0ABV6B8S0</accession>
<sequence length="121" mass="14269">MKEMNRKYSFKRSAAYFLLLLGLISCSNRKDQSDLIESGYKKIGIYAYIRETAPGSGFEFYAPNDQGMRELNTYLNKELRNIRRSENYLTKKNNQSEESKILKRRENSILQLIELIKSDNR</sequence>
<protein>
    <recommendedName>
        <fullName evidence="3">Lipoprotein</fullName>
    </recommendedName>
</protein>
<proteinExistence type="predicted"/>
<reference evidence="1 2" key="1">
    <citation type="submission" date="2024-09" db="EMBL/GenBank/DDBJ databases">
        <authorList>
            <person name="Sun Q."/>
            <person name="Mori K."/>
        </authorList>
    </citation>
    <scope>NUCLEOTIDE SEQUENCE [LARGE SCALE GENOMIC DNA]</scope>
    <source>
        <strain evidence="1 2">JCM 13503</strain>
    </source>
</reference>